<name>A0A1Y5F9D7_9BACT</name>
<evidence type="ECO:0000256" key="2">
    <source>
        <dbReference type="ARBA" id="ARBA00022485"/>
    </source>
</evidence>
<dbReference type="InterPro" id="IPR023404">
    <property type="entry name" value="rSAM_horseshoe"/>
</dbReference>
<dbReference type="GO" id="GO:0005840">
    <property type="term" value="C:ribosome"/>
    <property type="evidence" value="ECO:0007669"/>
    <property type="project" value="UniProtKB-KW"/>
</dbReference>
<feature type="binding site" evidence="9">
    <location>
        <position position="166"/>
    </location>
    <ligand>
        <name>[4Fe-4S] cluster</name>
        <dbReference type="ChEBI" id="CHEBI:49883"/>
        <label>2</label>
        <note>4Fe-4S-S-AdoMet</note>
    </ligand>
</feature>
<feature type="binding site" evidence="9">
    <location>
        <position position="170"/>
    </location>
    <ligand>
        <name>[4Fe-4S] cluster</name>
        <dbReference type="ChEBI" id="CHEBI:49883"/>
        <label>2</label>
        <note>4Fe-4S-S-AdoMet</note>
    </ligand>
</feature>
<dbReference type="EC" id="2.8.4.4" evidence="9"/>
<keyword evidence="13" id="KW-0689">Ribosomal protein</keyword>
<sequence>MQTTKFENRTVFFTSLGCSKNLVDSQVMLGYMGLDGFEIVPEPKEAEVIIVNTCSFIEAAKQESIEMILDLADYKDQEAGSCKALVVSGCMAQRYSDELVESLPEVDMFIGTGEYNKITKLLRALEDGKLESKSFVEIPKFIHTEFDPRLNTSPFYTAWLKISEGCNRNCTFCIIPTLRGRLRSRTVASLIAEAKKLAEGGVRELNLISQDLSDYGVDLEDENNLFELLSGLEAVEGVDWIRLFYFYPDELTDEVIEKIAGSKKICNYLDMPVQHFSNHVLRRMNRKITGDRIMNRIERLREKSPGIVLRTSIIVGFPGESEEDFQELLSGVQQAKFNHLGIFRYSDEEGTPAYKLGDKVDQETIDDRFDQLFETQREIVRELNQVYLGKVIDVLIEGQHEETELLIQGRHVGQAPDIDGKVIINESDIEGLNEGDLVKVEITEVLDYDLVGRVVTIN</sequence>
<dbReference type="CDD" id="cd01335">
    <property type="entry name" value="Radical_SAM"/>
    <property type="match status" value="1"/>
</dbReference>
<comment type="function">
    <text evidence="1">Catalyzes the methylthiolation of N6-(dimethylallyl)adenosine (i(6)A), leading to the formation of 2-methylthio-N6-(dimethylallyl)adenosine (ms(2)i(6)A) at position 37 in tRNAs that read codons beginning with uridine.</text>
</comment>
<evidence type="ECO:0000259" key="12">
    <source>
        <dbReference type="PROSITE" id="PS51918"/>
    </source>
</evidence>
<dbReference type="InterPro" id="IPR058240">
    <property type="entry name" value="rSAM_sf"/>
</dbReference>
<reference evidence="14" key="1">
    <citation type="journal article" date="2017" name="Proc. Natl. Acad. Sci. U.S.A.">
        <title>Simulation of Deepwater Horizon oil plume reveals substrate specialization within a complex community of hydrocarbon-degraders.</title>
        <authorList>
            <person name="Hu P."/>
            <person name="Dubinsky E.A."/>
            <person name="Probst A.J."/>
            <person name="Wang J."/>
            <person name="Sieber C.M.K."/>
            <person name="Tom L.M."/>
            <person name="Gardinali P."/>
            <person name="Banfield J.F."/>
            <person name="Atlas R.M."/>
            <person name="Andersen G.L."/>
        </authorList>
    </citation>
    <scope>NUCLEOTIDE SEQUENCE [LARGE SCALE GENOMIC DNA]</scope>
</reference>
<dbReference type="InterPro" id="IPR012340">
    <property type="entry name" value="NA-bd_OB-fold"/>
</dbReference>
<dbReference type="InterPro" id="IPR038135">
    <property type="entry name" value="Methylthiotransferase_N_sf"/>
</dbReference>
<comment type="cofactor">
    <cofactor evidence="9">
        <name>[4Fe-4S] cluster</name>
        <dbReference type="ChEBI" id="CHEBI:49883"/>
    </cofactor>
    <text evidence="9">Binds 2 [4Fe-4S] clusters. One cluster is coordinated with 3 cysteines and an exchangeable S-adenosyl-L-methionine.</text>
</comment>
<dbReference type="Pfam" id="PF04055">
    <property type="entry name" value="Radical_SAM"/>
    <property type="match status" value="1"/>
</dbReference>
<dbReference type="GO" id="GO:0046872">
    <property type="term" value="F:metal ion binding"/>
    <property type="evidence" value="ECO:0007669"/>
    <property type="project" value="UniProtKB-KW"/>
</dbReference>
<dbReference type="FunFam" id="3.80.30.20:FF:000001">
    <property type="entry name" value="tRNA-2-methylthio-N(6)-dimethylallyladenosine synthase 2"/>
    <property type="match status" value="1"/>
</dbReference>
<evidence type="ECO:0000256" key="7">
    <source>
        <dbReference type="ARBA" id="ARBA00023004"/>
    </source>
</evidence>
<dbReference type="PROSITE" id="PS50926">
    <property type="entry name" value="TRAM"/>
    <property type="match status" value="1"/>
</dbReference>
<dbReference type="PROSITE" id="PS51449">
    <property type="entry name" value="MTTASE_N"/>
    <property type="match status" value="1"/>
</dbReference>
<feature type="binding site" evidence="9">
    <location>
        <position position="18"/>
    </location>
    <ligand>
        <name>[4Fe-4S] cluster</name>
        <dbReference type="ChEBI" id="CHEBI:49883"/>
        <label>1</label>
    </ligand>
</feature>
<dbReference type="PANTHER" id="PTHR43837">
    <property type="entry name" value="RIBOSOMAL PROTEIN S12 METHYLTHIOTRANSFERASE RIMO"/>
    <property type="match status" value="1"/>
</dbReference>
<keyword evidence="5 9" id="KW-0949">S-adenosyl-L-methionine</keyword>
<dbReference type="NCBIfam" id="TIGR01125">
    <property type="entry name" value="30S ribosomal protein S12 methylthiotransferase RimO"/>
    <property type="match status" value="1"/>
</dbReference>
<evidence type="ECO:0000313" key="13">
    <source>
        <dbReference type="EMBL" id="OUR93780.1"/>
    </source>
</evidence>
<dbReference type="NCBIfam" id="TIGR00089">
    <property type="entry name" value="MiaB/RimO family radical SAM methylthiotransferase"/>
    <property type="match status" value="1"/>
</dbReference>
<dbReference type="InterPro" id="IPR013848">
    <property type="entry name" value="Methylthiotransferase_N"/>
</dbReference>
<dbReference type="PANTHER" id="PTHR43837:SF1">
    <property type="entry name" value="RIBOSOMAL PROTEIN US12 METHYLTHIOTRANSFERASE RIMO"/>
    <property type="match status" value="1"/>
</dbReference>
<dbReference type="SUPFAM" id="SSF102114">
    <property type="entry name" value="Radical SAM enzymes"/>
    <property type="match status" value="1"/>
</dbReference>
<feature type="domain" description="Radical SAM core" evidence="12">
    <location>
        <begin position="152"/>
        <end position="382"/>
    </location>
</feature>
<comment type="function">
    <text evidence="9">Catalyzes the methylthiolation of an aspartic acid residue of ribosomal protein uS12.</text>
</comment>
<evidence type="ECO:0000259" key="10">
    <source>
        <dbReference type="PROSITE" id="PS50926"/>
    </source>
</evidence>
<dbReference type="FunFam" id="3.40.50.12160:FF:000003">
    <property type="entry name" value="CDK5 regulatory subunit-associated protein 1"/>
    <property type="match status" value="1"/>
</dbReference>
<organism evidence="13 14">
    <name type="scientific">Halobacteriovorax marinus</name>
    <dbReference type="NCBI Taxonomy" id="97084"/>
    <lineage>
        <taxon>Bacteria</taxon>
        <taxon>Pseudomonadati</taxon>
        <taxon>Bdellovibrionota</taxon>
        <taxon>Bacteriovoracia</taxon>
        <taxon>Bacteriovoracales</taxon>
        <taxon>Halobacteriovoraceae</taxon>
        <taxon>Halobacteriovorax</taxon>
    </lineage>
</organism>
<dbReference type="GO" id="GO:0005829">
    <property type="term" value="C:cytosol"/>
    <property type="evidence" value="ECO:0007669"/>
    <property type="project" value="TreeGrafter"/>
</dbReference>
<evidence type="ECO:0000256" key="9">
    <source>
        <dbReference type="HAMAP-Rule" id="MF_01865"/>
    </source>
</evidence>
<evidence type="ECO:0000256" key="6">
    <source>
        <dbReference type="ARBA" id="ARBA00022723"/>
    </source>
</evidence>
<dbReference type="InterPro" id="IPR005840">
    <property type="entry name" value="Ribosomal_uS12_MeSTrfase_RimO"/>
</dbReference>
<dbReference type="GO" id="GO:0103039">
    <property type="term" value="F:protein methylthiotransferase activity"/>
    <property type="evidence" value="ECO:0007669"/>
    <property type="project" value="UniProtKB-EC"/>
</dbReference>
<evidence type="ECO:0000256" key="3">
    <source>
        <dbReference type="ARBA" id="ARBA00022490"/>
    </source>
</evidence>
<dbReference type="Proteomes" id="UP000196531">
    <property type="component" value="Unassembled WGS sequence"/>
</dbReference>
<feature type="domain" description="TRAM" evidence="10">
    <location>
        <begin position="385"/>
        <end position="456"/>
    </location>
</feature>
<dbReference type="GO" id="GO:0035599">
    <property type="term" value="F:aspartic acid methylthiotransferase activity"/>
    <property type="evidence" value="ECO:0007669"/>
    <property type="project" value="TreeGrafter"/>
</dbReference>
<keyword evidence="13" id="KW-0687">Ribonucleoprotein</keyword>
<evidence type="ECO:0000259" key="11">
    <source>
        <dbReference type="PROSITE" id="PS51449"/>
    </source>
</evidence>
<dbReference type="Gene3D" id="3.80.30.20">
    <property type="entry name" value="tm_1862 like domain"/>
    <property type="match status" value="1"/>
</dbReference>
<comment type="subcellular location">
    <subcellularLocation>
        <location evidence="9">Cytoplasm</location>
    </subcellularLocation>
</comment>
<evidence type="ECO:0000256" key="1">
    <source>
        <dbReference type="ARBA" id="ARBA00003234"/>
    </source>
</evidence>
<keyword evidence="2 9" id="KW-0004">4Fe-4S</keyword>
<keyword evidence="3 9" id="KW-0963">Cytoplasm</keyword>
<evidence type="ECO:0000256" key="8">
    <source>
        <dbReference type="ARBA" id="ARBA00023014"/>
    </source>
</evidence>
<feature type="binding site" evidence="9">
    <location>
        <position position="90"/>
    </location>
    <ligand>
        <name>[4Fe-4S] cluster</name>
        <dbReference type="ChEBI" id="CHEBI:49883"/>
        <label>1</label>
    </ligand>
</feature>
<dbReference type="EMBL" id="MAAO01000015">
    <property type="protein sequence ID" value="OUR93780.1"/>
    <property type="molecule type" value="Genomic_DNA"/>
</dbReference>
<dbReference type="Pfam" id="PF18693">
    <property type="entry name" value="TRAM_2"/>
    <property type="match status" value="1"/>
</dbReference>
<dbReference type="HAMAP" id="MF_01865">
    <property type="entry name" value="MTTase_RimO"/>
    <property type="match status" value="1"/>
</dbReference>
<comment type="caution">
    <text evidence="13">The sequence shown here is derived from an EMBL/GenBank/DDBJ whole genome shotgun (WGS) entry which is preliminary data.</text>
</comment>
<dbReference type="SFLD" id="SFLDS00029">
    <property type="entry name" value="Radical_SAM"/>
    <property type="match status" value="1"/>
</dbReference>
<evidence type="ECO:0000256" key="4">
    <source>
        <dbReference type="ARBA" id="ARBA00022679"/>
    </source>
</evidence>
<gene>
    <name evidence="9" type="primary">rimO</name>
    <name evidence="13" type="ORF">A9Q84_19630</name>
</gene>
<dbReference type="InterPro" id="IPR007197">
    <property type="entry name" value="rSAM"/>
</dbReference>
<dbReference type="SFLD" id="SFLDG01082">
    <property type="entry name" value="B12-binding_domain_containing"/>
    <property type="match status" value="1"/>
</dbReference>
<keyword evidence="7 9" id="KW-0408">Iron</keyword>
<dbReference type="AlphaFoldDB" id="A0A1Y5F9D7"/>
<dbReference type="Pfam" id="PF00919">
    <property type="entry name" value="UPF0004"/>
    <property type="match status" value="1"/>
</dbReference>
<comment type="catalytic activity">
    <reaction evidence="9">
        <text>L-aspartate(89)-[ribosomal protein uS12]-hydrogen + (sulfur carrier)-SH + AH2 + 2 S-adenosyl-L-methionine = 3-methylsulfanyl-L-aspartate(89)-[ribosomal protein uS12]-hydrogen + (sulfur carrier)-H + 5'-deoxyadenosine + L-methionine + A + S-adenosyl-L-homocysteine + 2 H(+)</text>
        <dbReference type="Rhea" id="RHEA:37087"/>
        <dbReference type="Rhea" id="RHEA-COMP:10460"/>
        <dbReference type="Rhea" id="RHEA-COMP:10461"/>
        <dbReference type="Rhea" id="RHEA-COMP:14737"/>
        <dbReference type="Rhea" id="RHEA-COMP:14739"/>
        <dbReference type="ChEBI" id="CHEBI:13193"/>
        <dbReference type="ChEBI" id="CHEBI:15378"/>
        <dbReference type="ChEBI" id="CHEBI:17319"/>
        <dbReference type="ChEBI" id="CHEBI:17499"/>
        <dbReference type="ChEBI" id="CHEBI:29917"/>
        <dbReference type="ChEBI" id="CHEBI:29961"/>
        <dbReference type="ChEBI" id="CHEBI:57844"/>
        <dbReference type="ChEBI" id="CHEBI:57856"/>
        <dbReference type="ChEBI" id="CHEBI:59789"/>
        <dbReference type="ChEBI" id="CHEBI:64428"/>
        <dbReference type="ChEBI" id="CHEBI:73599"/>
        <dbReference type="EC" id="2.8.4.4"/>
    </reaction>
</comment>
<dbReference type="InterPro" id="IPR020612">
    <property type="entry name" value="Methylthiotransferase_CS"/>
</dbReference>
<comment type="similarity">
    <text evidence="9">Belongs to the methylthiotransferase family. RimO subfamily.</text>
</comment>
<keyword evidence="4 9" id="KW-0808">Transferase</keyword>
<dbReference type="InterPro" id="IPR002792">
    <property type="entry name" value="TRAM_dom"/>
</dbReference>
<keyword evidence="8 9" id="KW-0411">Iron-sulfur</keyword>
<dbReference type="InterPro" id="IPR006638">
    <property type="entry name" value="Elp3/MiaA/NifB-like_rSAM"/>
</dbReference>
<dbReference type="SMART" id="SM00729">
    <property type="entry name" value="Elp3"/>
    <property type="match status" value="1"/>
</dbReference>
<dbReference type="SFLD" id="SFLDG01061">
    <property type="entry name" value="methylthiotransferase"/>
    <property type="match status" value="1"/>
</dbReference>
<dbReference type="InterPro" id="IPR005839">
    <property type="entry name" value="Methylthiotransferase"/>
</dbReference>
<proteinExistence type="inferred from homology"/>
<protein>
    <recommendedName>
        <fullName evidence="9">Ribosomal protein uS12 methylthiotransferase RimO</fullName>
        <shortName evidence="9">uS12 MTTase</shortName>
        <shortName evidence="9">uS12 methylthiotransferase</shortName>
        <ecNumber evidence="9">2.8.4.4</ecNumber>
    </recommendedName>
    <alternativeName>
        <fullName evidence="9">Ribosomal protein uS12 (aspartate-C(3))-methylthiotransferase</fullName>
    </alternativeName>
    <alternativeName>
        <fullName evidence="9">Ribosome maturation factor RimO</fullName>
    </alternativeName>
</protein>
<feature type="binding site" evidence="9">
    <location>
        <position position="173"/>
    </location>
    <ligand>
        <name>[4Fe-4S] cluster</name>
        <dbReference type="ChEBI" id="CHEBI:49883"/>
        <label>2</label>
        <note>4Fe-4S-S-AdoMet</note>
    </ligand>
</feature>
<evidence type="ECO:0000256" key="5">
    <source>
        <dbReference type="ARBA" id="ARBA00022691"/>
    </source>
</evidence>
<dbReference type="SFLD" id="SFLDF00274">
    <property type="entry name" value="ribosomal_protein_S12_methylth"/>
    <property type="match status" value="1"/>
</dbReference>
<accession>A0A1Y5F9D7</accession>
<dbReference type="PROSITE" id="PS51918">
    <property type="entry name" value="RADICAL_SAM"/>
    <property type="match status" value="1"/>
</dbReference>
<keyword evidence="6 9" id="KW-0479">Metal-binding</keyword>
<dbReference type="GO" id="GO:0006400">
    <property type="term" value="P:tRNA modification"/>
    <property type="evidence" value="ECO:0007669"/>
    <property type="project" value="InterPro"/>
</dbReference>
<dbReference type="GO" id="GO:0051539">
    <property type="term" value="F:4 iron, 4 sulfur cluster binding"/>
    <property type="evidence" value="ECO:0007669"/>
    <property type="project" value="UniProtKB-UniRule"/>
</dbReference>
<dbReference type="Gene3D" id="3.40.50.12160">
    <property type="entry name" value="Methylthiotransferase, N-terminal domain"/>
    <property type="match status" value="1"/>
</dbReference>
<evidence type="ECO:0000313" key="14">
    <source>
        <dbReference type="Proteomes" id="UP000196531"/>
    </source>
</evidence>
<feature type="domain" description="MTTase N-terminal" evidence="11">
    <location>
        <begin position="9"/>
        <end position="127"/>
    </location>
</feature>
<dbReference type="PROSITE" id="PS01278">
    <property type="entry name" value="MTTASE_RADICAL"/>
    <property type="match status" value="1"/>
</dbReference>
<feature type="binding site" evidence="9">
    <location>
        <position position="54"/>
    </location>
    <ligand>
        <name>[4Fe-4S] cluster</name>
        <dbReference type="ChEBI" id="CHEBI:49883"/>
        <label>1</label>
    </ligand>
</feature>
<dbReference type="Gene3D" id="2.40.50.140">
    <property type="entry name" value="Nucleic acid-binding proteins"/>
    <property type="match status" value="1"/>
</dbReference>